<dbReference type="InterPro" id="IPR035965">
    <property type="entry name" value="PAS-like_dom_sf"/>
</dbReference>
<dbReference type="Pfam" id="PF00990">
    <property type="entry name" value="GGDEF"/>
    <property type="match status" value="1"/>
</dbReference>
<organism evidence="4 5">
    <name type="scientific">Thiopseudomonas acetoxidans</name>
    <dbReference type="NCBI Taxonomy" id="3041622"/>
    <lineage>
        <taxon>Bacteria</taxon>
        <taxon>Pseudomonadati</taxon>
        <taxon>Pseudomonadota</taxon>
        <taxon>Gammaproteobacteria</taxon>
        <taxon>Pseudomonadales</taxon>
        <taxon>Pseudomonadaceae</taxon>
        <taxon>Thiopseudomonas</taxon>
    </lineage>
</organism>
<feature type="domain" description="GGDEF" evidence="3">
    <location>
        <begin position="451"/>
        <end position="582"/>
    </location>
</feature>
<dbReference type="NCBIfam" id="TIGR00254">
    <property type="entry name" value="GGDEF"/>
    <property type="match status" value="1"/>
</dbReference>
<keyword evidence="4" id="KW-0548">Nucleotidyltransferase</keyword>
<dbReference type="CDD" id="cd01949">
    <property type="entry name" value="GGDEF"/>
    <property type="match status" value="1"/>
</dbReference>
<dbReference type="Pfam" id="PF08448">
    <property type="entry name" value="PAS_4"/>
    <property type="match status" value="1"/>
</dbReference>
<dbReference type="InterPro" id="IPR052163">
    <property type="entry name" value="DGC-Regulatory_Protein"/>
</dbReference>
<keyword evidence="2" id="KW-1133">Transmembrane helix</keyword>
<dbReference type="Proteomes" id="UP001241056">
    <property type="component" value="Unassembled WGS sequence"/>
</dbReference>
<evidence type="ECO:0000256" key="2">
    <source>
        <dbReference type="SAM" id="Phobius"/>
    </source>
</evidence>
<sequence length="582" mass="64882">MYYSIRSHIEQVNLTNATAQAGAIDNHFARLHSLAAQFTSRTEIRKRLEAYLDGTLSLAQLQEFSQPRLAEPASHIPDLRAMVRVTPQHEVVAAVGELAEQVRTLDLTAITQKVVSLNDPVIDLIRVTAEIRSPEGVLVGWDMLYFDTQSLAPLLSEFGTYTHSAQLHLINQDSLLSLNYDPSLQQVIRQELSPAFKRALTELDYSKARLSELTAEQDFTLLYVPLTEVGCGLLIQIPQHIFYQAAYQEMYWAYLSIFIMLVMGALISHYAVRPLINKLTRQAAEIERHAIELRLAASVFEQTQQAILITDPQFNIVRANEGAKKILHVDDLSVAKRNLKEFLPPDVCDNNQLLTQDLTQLLNTKGSWQGEICYKKLAGDESAITPTLQNISSVNNTSAQISYLIHIFSDITERKAVHSKVIYMAHHDALTGLPNRNALLNRLAHCVENTEVFAVLFIDLDKFKPVNDNFGHQVGDCLLREVAQRIRSVVRANDIVGRLGGDEFLMIVESATDTLQANVIAEKIIRQITQPFQIEGQSVTVGVSIGIAHYPKDGNSADRIIQAADAAMYKAKQSGGNCFASN</sequence>
<keyword evidence="5" id="KW-1185">Reference proteome</keyword>
<evidence type="ECO:0000313" key="4">
    <source>
        <dbReference type="EMBL" id="MDM7857613.1"/>
    </source>
</evidence>
<dbReference type="SUPFAM" id="SSF55073">
    <property type="entry name" value="Nucleotide cyclase"/>
    <property type="match status" value="1"/>
</dbReference>
<dbReference type="EMBL" id="JAUCDY010000004">
    <property type="protein sequence ID" value="MDM7857613.1"/>
    <property type="molecule type" value="Genomic_DNA"/>
</dbReference>
<dbReference type="SUPFAM" id="SSF55785">
    <property type="entry name" value="PYP-like sensor domain (PAS domain)"/>
    <property type="match status" value="1"/>
</dbReference>
<dbReference type="InterPro" id="IPR043128">
    <property type="entry name" value="Rev_trsase/Diguanyl_cyclase"/>
</dbReference>
<dbReference type="PANTHER" id="PTHR46663:SF3">
    <property type="entry name" value="SLL0267 PROTEIN"/>
    <property type="match status" value="1"/>
</dbReference>
<gene>
    <name evidence="4" type="ORF">QEZ41_04895</name>
</gene>
<evidence type="ECO:0000256" key="1">
    <source>
        <dbReference type="ARBA" id="ARBA00022777"/>
    </source>
</evidence>
<dbReference type="PROSITE" id="PS50887">
    <property type="entry name" value="GGDEF"/>
    <property type="match status" value="1"/>
</dbReference>
<reference evidence="4 5" key="1">
    <citation type="submission" date="2023-06" db="EMBL/GenBank/DDBJ databases">
        <title>Thiopseudomonas sp. CY1220 draft genome sequence.</title>
        <authorList>
            <person name="Zhao G."/>
            <person name="An M."/>
        </authorList>
    </citation>
    <scope>NUCLEOTIDE SEQUENCE [LARGE SCALE GENOMIC DNA]</scope>
    <source>
        <strain evidence="4 5">CY1220</strain>
    </source>
</reference>
<proteinExistence type="predicted"/>
<keyword evidence="2" id="KW-0472">Membrane</keyword>
<dbReference type="EC" id="2.7.7.65" evidence="4"/>
<name>A0ABT7SN60_9GAMM</name>
<dbReference type="Gene3D" id="3.30.70.270">
    <property type="match status" value="1"/>
</dbReference>
<comment type="caution">
    <text evidence="4">The sequence shown here is derived from an EMBL/GenBank/DDBJ whole genome shotgun (WGS) entry which is preliminary data.</text>
</comment>
<dbReference type="InterPro" id="IPR013656">
    <property type="entry name" value="PAS_4"/>
</dbReference>
<dbReference type="NCBIfam" id="TIGR00229">
    <property type="entry name" value="sensory_box"/>
    <property type="match status" value="1"/>
</dbReference>
<dbReference type="Gene3D" id="3.30.450.20">
    <property type="entry name" value="PAS domain"/>
    <property type="match status" value="1"/>
</dbReference>
<protein>
    <submittedName>
        <fullName evidence="4">Sensor domain-containing diguanylate cyclase</fullName>
        <ecNumber evidence="4">2.7.7.65</ecNumber>
    </submittedName>
</protein>
<dbReference type="InterPro" id="IPR029787">
    <property type="entry name" value="Nucleotide_cyclase"/>
</dbReference>
<accession>A0ABT7SN60</accession>
<feature type="transmembrane region" description="Helical" evidence="2">
    <location>
        <begin position="251"/>
        <end position="272"/>
    </location>
</feature>
<keyword evidence="4" id="KW-0808">Transferase</keyword>
<dbReference type="PANTHER" id="PTHR46663">
    <property type="entry name" value="DIGUANYLATE CYCLASE DGCT-RELATED"/>
    <property type="match status" value="1"/>
</dbReference>
<keyword evidence="1" id="KW-0418">Kinase</keyword>
<evidence type="ECO:0000313" key="5">
    <source>
        <dbReference type="Proteomes" id="UP001241056"/>
    </source>
</evidence>
<dbReference type="SMART" id="SM00267">
    <property type="entry name" value="GGDEF"/>
    <property type="match status" value="1"/>
</dbReference>
<keyword evidence="2" id="KW-0812">Transmembrane</keyword>
<evidence type="ECO:0000259" key="3">
    <source>
        <dbReference type="PROSITE" id="PS50887"/>
    </source>
</evidence>
<dbReference type="InterPro" id="IPR000014">
    <property type="entry name" value="PAS"/>
</dbReference>
<dbReference type="GO" id="GO:0052621">
    <property type="term" value="F:diguanylate cyclase activity"/>
    <property type="evidence" value="ECO:0007669"/>
    <property type="project" value="UniProtKB-EC"/>
</dbReference>
<dbReference type="RefSeq" id="WP_289410270.1">
    <property type="nucleotide sequence ID" value="NZ_JAUCDY010000004.1"/>
</dbReference>
<dbReference type="InterPro" id="IPR000160">
    <property type="entry name" value="GGDEF_dom"/>
</dbReference>